<feature type="compositionally biased region" description="Gly residues" evidence="1">
    <location>
        <begin position="243"/>
        <end position="252"/>
    </location>
</feature>
<dbReference type="CDD" id="cd00037">
    <property type="entry name" value="CLECT"/>
    <property type="match status" value="1"/>
</dbReference>
<organism evidence="3">
    <name type="scientific">Oikopleura dioica</name>
    <name type="common">Tunicate</name>
    <dbReference type="NCBI Taxonomy" id="34765"/>
    <lineage>
        <taxon>Eukaryota</taxon>
        <taxon>Metazoa</taxon>
        <taxon>Chordata</taxon>
        <taxon>Tunicata</taxon>
        <taxon>Appendicularia</taxon>
        <taxon>Copelata</taxon>
        <taxon>Oikopleuridae</taxon>
        <taxon>Oikopleura</taxon>
    </lineage>
</organism>
<dbReference type="Gene3D" id="3.10.100.10">
    <property type="entry name" value="Mannose-Binding Protein A, subunit A"/>
    <property type="match status" value="1"/>
</dbReference>
<feature type="compositionally biased region" description="Low complexity" evidence="1">
    <location>
        <begin position="228"/>
        <end position="242"/>
    </location>
</feature>
<feature type="region of interest" description="Disordered" evidence="1">
    <location>
        <begin position="228"/>
        <end position="289"/>
    </location>
</feature>
<protein>
    <recommendedName>
        <fullName evidence="4">C-type lectin domain-containing protein</fullName>
    </recommendedName>
</protein>
<dbReference type="InterPro" id="IPR016187">
    <property type="entry name" value="CTDL_fold"/>
</dbReference>
<feature type="compositionally biased region" description="Low complexity" evidence="1">
    <location>
        <begin position="279"/>
        <end position="289"/>
    </location>
</feature>
<proteinExistence type="predicted"/>
<accession>E4Y6R3</accession>
<keyword evidence="2" id="KW-1133">Transmembrane helix</keyword>
<dbReference type="Gene3D" id="1.20.5.930">
    <property type="entry name" value="Bicelle-embedded integrin alpha(iib) transmembrane segment"/>
    <property type="match status" value="1"/>
</dbReference>
<evidence type="ECO:0008006" key="4">
    <source>
        <dbReference type="Google" id="ProtNLM"/>
    </source>
</evidence>
<dbReference type="AlphaFoldDB" id="E4Y6R3"/>
<dbReference type="Proteomes" id="UP000011014">
    <property type="component" value="Unassembled WGS sequence"/>
</dbReference>
<sequence>MRNKFLAFAAIASCEAACKLPDAYLERNGKAEECQSSWEFNEGGRNIIHYGFLPSKDGTAHKTFNDTFNFCQSHGLQSLVIHSREHQIDVIENLEAMIAGSGTGAQMHSNFWLSMERDQITKEFNWKTWFKIPTIYDEYVEGYCPIDSENDVEFWLTEPDENSISEHCAVMRINYNVTEYKNWESTICSTDQNGQLGESHGFVCIEDNNWKPIEESDCLVIFPTTTTTTTKSTTTSKDSGTPEGPGGEGSGGTTTSTSKTTSTKNPTNPTLDPNYPENTSTSPSSTTITTTTTTLEAEDVNVGIIIGGVLGGLLFLVLLIFLVMRCLKPDNAVEDEEDEIDMSA</sequence>
<feature type="compositionally biased region" description="Low complexity" evidence="1">
    <location>
        <begin position="253"/>
        <end position="270"/>
    </location>
</feature>
<dbReference type="SUPFAM" id="SSF56436">
    <property type="entry name" value="C-type lectin-like"/>
    <property type="match status" value="1"/>
</dbReference>
<evidence type="ECO:0000256" key="2">
    <source>
        <dbReference type="SAM" id="Phobius"/>
    </source>
</evidence>
<keyword evidence="2" id="KW-0812">Transmembrane</keyword>
<dbReference type="InterPro" id="IPR016186">
    <property type="entry name" value="C-type_lectin-like/link_sf"/>
</dbReference>
<dbReference type="EMBL" id="FN654299">
    <property type="protein sequence ID" value="CBY31313.1"/>
    <property type="molecule type" value="Genomic_DNA"/>
</dbReference>
<keyword evidence="2" id="KW-0472">Membrane</keyword>
<evidence type="ECO:0000256" key="1">
    <source>
        <dbReference type="SAM" id="MobiDB-lite"/>
    </source>
</evidence>
<evidence type="ECO:0000313" key="3">
    <source>
        <dbReference type="EMBL" id="CBY31313.1"/>
    </source>
</evidence>
<reference evidence="3" key="1">
    <citation type="journal article" date="2010" name="Science">
        <title>Plasticity of animal genome architecture unmasked by rapid evolution of a pelagic tunicate.</title>
        <authorList>
            <person name="Denoeud F."/>
            <person name="Henriet S."/>
            <person name="Mungpakdee S."/>
            <person name="Aury J.M."/>
            <person name="Da Silva C."/>
            <person name="Brinkmann H."/>
            <person name="Mikhaleva J."/>
            <person name="Olsen L.C."/>
            <person name="Jubin C."/>
            <person name="Canestro C."/>
            <person name="Bouquet J.M."/>
            <person name="Danks G."/>
            <person name="Poulain J."/>
            <person name="Campsteijn C."/>
            <person name="Adamski M."/>
            <person name="Cross I."/>
            <person name="Yadetie F."/>
            <person name="Muffato M."/>
            <person name="Louis A."/>
            <person name="Butcher S."/>
            <person name="Tsagkogeorga G."/>
            <person name="Konrad A."/>
            <person name="Singh S."/>
            <person name="Jensen M.F."/>
            <person name="Cong E.H."/>
            <person name="Eikeseth-Otteraa H."/>
            <person name="Noel B."/>
            <person name="Anthouard V."/>
            <person name="Porcel B.M."/>
            <person name="Kachouri-Lafond R."/>
            <person name="Nishino A."/>
            <person name="Ugolini M."/>
            <person name="Chourrout P."/>
            <person name="Nishida H."/>
            <person name="Aasland R."/>
            <person name="Huzurbazar S."/>
            <person name="Westhof E."/>
            <person name="Delsuc F."/>
            <person name="Lehrach H."/>
            <person name="Reinhardt R."/>
            <person name="Weissenbach J."/>
            <person name="Roy S.W."/>
            <person name="Artiguenave F."/>
            <person name="Postlethwait J.H."/>
            <person name="Manak J.R."/>
            <person name="Thompson E.M."/>
            <person name="Jaillon O."/>
            <person name="Du Pasquier L."/>
            <person name="Boudinot P."/>
            <person name="Liberles D.A."/>
            <person name="Volff J.N."/>
            <person name="Philippe H."/>
            <person name="Lenhard B."/>
            <person name="Roest Crollius H."/>
            <person name="Wincker P."/>
            <person name="Chourrout D."/>
        </authorList>
    </citation>
    <scope>NUCLEOTIDE SEQUENCE [LARGE SCALE GENOMIC DNA]</scope>
</reference>
<gene>
    <name evidence="3" type="ORF">GSOID_T00025211001</name>
</gene>
<name>E4Y6R3_OIKDI</name>
<feature type="transmembrane region" description="Helical" evidence="2">
    <location>
        <begin position="302"/>
        <end position="323"/>
    </location>
</feature>